<dbReference type="Pfam" id="PF10689">
    <property type="entry name" value="DUF2496"/>
    <property type="match status" value="1"/>
</dbReference>
<evidence type="ECO:0000313" key="2">
    <source>
        <dbReference type="Proteomes" id="UP000838160"/>
    </source>
</evidence>
<keyword evidence="2" id="KW-1185">Reference proteome</keyword>
<protein>
    <recommendedName>
        <fullName evidence="3">Primosomal protein</fullName>
    </recommendedName>
</protein>
<dbReference type="Proteomes" id="UP000838160">
    <property type="component" value="Unassembled WGS sequence"/>
</dbReference>
<organism evidence="1 2">
    <name type="scientific">Vibrio hippocampi</name>
    <dbReference type="NCBI Taxonomy" id="654686"/>
    <lineage>
        <taxon>Bacteria</taxon>
        <taxon>Pseudomonadati</taxon>
        <taxon>Pseudomonadota</taxon>
        <taxon>Gammaproteobacteria</taxon>
        <taxon>Vibrionales</taxon>
        <taxon>Vibrionaceae</taxon>
        <taxon>Vibrio</taxon>
    </lineage>
</organism>
<dbReference type="NCBIfam" id="NF008266">
    <property type="entry name" value="PRK11038.1"/>
    <property type="match status" value="1"/>
</dbReference>
<dbReference type="EMBL" id="CAKLCM010000002">
    <property type="protein sequence ID" value="CAH0526427.1"/>
    <property type="molecule type" value="Genomic_DNA"/>
</dbReference>
<proteinExistence type="predicted"/>
<sequence>MDNKNTSKDAHSAGLDNAPEEIKLAVDLIYLLETNEIEPSIALKALAIVRQDLEKKLNP</sequence>
<reference evidence="1" key="1">
    <citation type="submission" date="2021-12" db="EMBL/GenBank/DDBJ databases">
        <authorList>
            <person name="Rodrigo-Torres L."/>
            <person name="Arahal R. D."/>
            <person name="Lucena T."/>
        </authorList>
    </citation>
    <scope>NUCLEOTIDE SEQUENCE</scope>
    <source>
        <strain evidence="1">CECT 8226</strain>
    </source>
</reference>
<comment type="caution">
    <text evidence="1">The sequence shown here is derived from an EMBL/GenBank/DDBJ whole genome shotgun (WGS) entry which is preliminary data.</text>
</comment>
<dbReference type="RefSeq" id="WP_237484719.1">
    <property type="nucleotide sequence ID" value="NZ_CAKLCM010000002.1"/>
</dbReference>
<accession>A0ABN8DK27</accession>
<evidence type="ECO:0000313" key="1">
    <source>
        <dbReference type="EMBL" id="CAH0526427.1"/>
    </source>
</evidence>
<dbReference type="InterPro" id="IPR019630">
    <property type="entry name" value="DUF2496_YbaM-rel"/>
</dbReference>
<gene>
    <name evidence="1" type="ORF">VHP8226_01800</name>
</gene>
<evidence type="ECO:0008006" key="3">
    <source>
        <dbReference type="Google" id="ProtNLM"/>
    </source>
</evidence>
<name>A0ABN8DK27_9VIBR</name>